<evidence type="ECO:0000256" key="3">
    <source>
        <dbReference type="ARBA" id="ARBA00022519"/>
    </source>
</evidence>
<feature type="domain" description="Peptidase C39" evidence="13">
    <location>
        <begin position="56"/>
        <end position="175"/>
    </location>
</feature>
<dbReference type="AlphaFoldDB" id="A0A2A7S287"/>
<gene>
    <name evidence="14" type="ORF">CRM94_25085</name>
</gene>
<feature type="transmembrane region" description="Helical" evidence="10">
    <location>
        <begin position="440"/>
        <end position="466"/>
    </location>
</feature>
<feature type="region of interest" description="Disordered" evidence="9">
    <location>
        <begin position="1"/>
        <end position="37"/>
    </location>
</feature>
<protein>
    <recommendedName>
        <fullName evidence="16">ATP-binding cassette domain-containing protein</fullName>
    </recommendedName>
</protein>
<dbReference type="CDD" id="cd18567">
    <property type="entry name" value="ABC_6TM_CvaB_RaxB_like"/>
    <property type="match status" value="1"/>
</dbReference>
<feature type="compositionally biased region" description="Low complexity" evidence="9">
    <location>
        <begin position="10"/>
        <end position="23"/>
    </location>
</feature>
<keyword evidence="8 10" id="KW-0472">Membrane</keyword>
<feature type="transmembrane region" description="Helical" evidence="10">
    <location>
        <begin position="239"/>
        <end position="257"/>
    </location>
</feature>
<sequence>MSAMVRENSRSSISSPTSVRPRSYGTSSSGRARDMSTLLPEGLRTSLGEEPIFSPGATQKGSLVACMVSVANLKGGSVALSQVQQQLTMAGALAETDAIATIGDLCGLATRSMTLKRASLRYVVVPCVIRLPAGNYAVLRGVSKAHAYVTTPSDGRHRIELDDFAGDSIFVVELQALVGKHSSQSPKWTYRDLIGKVDGKARSATQVLLLGIGLEIFSIVLPLYSQIAVDSFIPFADRGFLLILAGGFVIVIILRALTDLARGWALAVISASINVQWMSAVFRKLLELPLSFFTGKEVGDIASRFNGVFGVQSSLAVTVFESVLDGLLALVTFGMMLFYSVQLSALPIIAIAAYISSRTAFLYLLQRASAAEVLRASEQSSLLIDTLAGIQTVKASNAGSRFWRAWVEKLVAQKNASLKTQKYHLIFKMARDCVFGIERIAVIGIGCMLVTDSRFSIGMLFAFLAYKEQFSHRAAMLVDRFYDIRALRFQAGRIAEIVTIPVEARSYRNRLSDIRPDIRFQNVSFRHRGMKTPLIEHVSFSLGAGEIVALNGESGAGKTTLMKLLLRVFDNYSGQITVGGQDLGTFSTNELRELFAAVLQEDGLFEATVFNNICMYDPAPDVDRLFEAARLACIYDEIQRLPSGFHTQLATSGLPLSKGQRDRVLIARALYRQCPFLLLDEATGGLDDETAMRVMNNVASLRIPTLIVTHSACMAALATRTLHLDGRRA</sequence>
<dbReference type="Gene3D" id="3.40.50.300">
    <property type="entry name" value="P-loop containing nucleotide triphosphate hydrolases"/>
    <property type="match status" value="1"/>
</dbReference>
<dbReference type="GO" id="GO:0005886">
    <property type="term" value="C:plasma membrane"/>
    <property type="evidence" value="ECO:0007669"/>
    <property type="project" value="UniProtKB-SubCell"/>
</dbReference>
<feature type="domain" description="ABC transmembrane type-1" evidence="12">
    <location>
        <begin position="207"/>
        <end position="486"/>
    </location>
</feature>
<evidence type="ECO:0000256" key="5">
    <source>
        <dbReference type="ARBA" id="ARBA00022741"/>
    </source>
</evidence>
<evidence type="ECO:0000259" key="13">
    <source>
        <dbReference type="PROSITE" id="PS50990"/>
    </source>
</evidence>
<keyword evidence="2" id="KW-1003">Cell membrane</keyword>
<comment type="caution">
    <text evidence="14">The sequence shown here is derived from an EMBL/GenBank/DDBJ whole genome shotgun (WGS) entry which is preliminary data.</text>
</comment>
<dbReference type="InterPro" id="IPR036640">
    <property type="entry name" value="ABC1_TM_sf"/>
</dbReference>
<keyword evidence="5" id="KW-0547">Nucleotide-binding</keyword>
<evidence type="ECO:0000259" key="11">
    <source>
        <dbReference type="PROSITE" id="PS50893"/>
    </source>
</evidence>
<dbReference type="Pfam" id="PF00005">
    <property type="entry name" value="ABC_tran"/>
    <property type="match status" value="1"/>
</dbReference>
<feature type="domain" description="ABC transporter" evidence="11">
    <location>
        <begin position="518"/>
        <end position="729"/>
    </location>
</feature>
<dbReference type="Pfam" id="PF00664">
    <property type="entry name" value="ABC_membrane"/>
    <property type="match status" value="1"/>
</dbReference>
<dbReference type="PANTHER" id="PTHR24221">
    <property type="entry name" value="ATP-BINDING CASSETTE SUB-FAMILY B"/>
    <property type="match status" value="1"/>
</dbReference>
<evidence type="ECO:0000256" key="4">
    <source>
        <dbReference type="ARBA" id="ARBA00022692"/>
    </source>
</evidence>
<proteinExistence type="predicted"/>
<dbReference type="Proteomes" id="UP000220629">
    <property type="component" value="Unassembled WGS sequence"/>
</dbReference>
<evidence type="ECO:0000256" key="2">
    <source>
        <dbReference type="ARBA" id="ARBA00022475"/>
    </source>
</evidence>
<dbReference type="GO" id="GO:0034040">
    <property type="term" value="F:ATPase-coupled lipid transmembrane transporter activity"/>
    <property type="evidence" value="ECO:0007669"/>
    <property type="project" value="TreeGrafter"/>
</dbReference>
<evidence type="ECO:0000256" key="8">
    <source>
        <dbReference type="ARBA" id="ARBA00023136"/>
    </source>
</evidence>
<dbReference type="GO" id="GO:0016887">
    <property type="term" value="F:ATP hydrolysis activity"/>
    <property type="evidence" value="ECO:0007669"/>
    <property type="project" value="InterPro"/>
</dbReference>
<dbReference type="PROSITE" id="PS50990">
    <property type="entry name" value="PEPTIDASE_C39"/>
    <property type="match status" value="1"/>
</dbReference>
<feature type="transmembrane region" description="Helical" evidence="10">
    <location>
        <begin position="207"/>
        <end position="227"/>
    </location>
</feature>
<keyword evidence="6" id="KW-0067">ATP-binding</keyword>
<keyword evidence="3" id="KW-0997">Cell inner membrane</keyword>
<dbReference type="Gene3D" id="3.90.70.10">
    <property type="entry name" value="Cysteine proteinases"/>
    <property type="match status" value="1"/>
</dbReference>
<feature type="transmembrane region" description="Helical" evidence="10">
    <location>
        <begin position="327"/>
        <end position="355"/>
    </location>
</feature>
<keyword evidence="7 10" id="KW-1133">Transmembrane helix</keyword>
<dbReference type="InterPro" id="IPR011527">
    <property type="entry name" value="ABC1_TM_dom"/>
</dbReference>
<dbReference type="EMBL" id="PDDY01000004">
    <property type="protein sequence ID" value="PEH37767.1"/>
    <property type="molecule type" value="Genomic_DNA"/>
</dbReference>
<dbReference type="InterPro" id="IPR027417">
    <property type="entry name" value="P-loop_NTPase"/>
</dbReference>
<dbReference type="GO" id="GO:0140359">
    <property type="term" value="F:ABC-type transporter activity"/>
    <property type="evidence" value="ECO:0007669"/>
    <property type="project" value="InterPro"/>
</dbReference>
<dbReference type="InterPro" id="IPR039421">
    <property type="entry name" value="Type_1_exporter"/>
</dbReference>
<dbReference type="Gene3D" id="1.20.1560.10">
    <property type="entry name" value="ABC transporter type 1, transmembrane domain"/>
    <property type="match status" value="1"/>
</dbReference>
<accession>A0A2A7S287</accession>
<dbReference type="PROSITE" id="PS50929">
    <property type="entry name" value="ABC_TM1F"/>
    <property type="match status" value="1"/>
</dbReference>
<evidence type="ECO:0000256" key="10">
    <source>
        <dbReference type="SAM" id="Phobius"/>
    </source>
</evidence>
<dbReference type="SMART" id="SM00382">
    <property type="entry name" value="AAA"/>
    <property type="match status" value="1"/>
</dbReference>
<dbReference type="PANTHER" id="PTHR24221:SF606">
    <property type="entry name" value="COLICIN V SECRETION-PROCESSING ATP-BINDING PROTEIN"/>
    <property type="match status" value="1"/>
</dbReference>
<dbReference type="PROSITE" id="PS50893">
    <property type="entry name" value="ABC_TRANSPORTER_2"/>
    <property type="match status" value="1"/>
</dbReference>
<organism evidence="14 15">
    <name type="scientific">Burkholderia gladioli</name>
    <name type="common">Pseudomonas marginata</name>
    <name type="synonym">Phytomonas marginata</name>
    <dbReference type="NCBI Taxonomy" id="28095"/>
    <lineage>
        <taxon>Bacteria</taxon>
        <taxon>Pseudomonadati</taxon>
        <taxon>Pseudomonadota</taxon>
        <taxon>Betaproteobacteria</taxon>
        <taxon>Burkholderiales</taxon>
        <taxon>Burkholderiaceae</taxon>
        <taxon>Burkholderia</taxon>
    </lineage>
</organism>
<evidence type="ECO:0000256" key="9">
    <source>
        <dbReference type="SAM" id="MobiDB-lite"/>
    </source>
</evidence>
<dbReference type="InterPro" id="IPR003439">
    <property type="entry name" value="ABC_transporter-like_ATP-bd"/>
</dbReference>
<feature type="transmembrane region" description="Helical" evidence="10">
    <location>
        <begin position="264"/>
        <end position="282"/>
    </location>
</feature>
<dbReference type="GO" id="GO:0005524">
    <property type="term" value="F:ATP binding"/>
    <property type="evidence" value="ECO:0007669"/>
    <property type="project" value="UniProtKB-KW"/>
</dbReference>
<evidence type="ECO:0000256" key="6">
    <source>
        <dbReference type="ARBA" id="ARBA00022840"/>
    </source>
</evidence>
<dbReference type="InterPro" id="IPR003593">
    <property type="entry name" value="AAA+_ATPase"/>
</dbReference>
<dbReference type="OrthoDB" id="8554730at2"/>
<reference evidence="15" key="1">
    <citation type="submission" date="2017-09" db="EMBL/GenBank/DDBJ databases">
        <title>FDA dAtabase for Regulatory Grade micrObial Sequences (FDA-ARGOS): Supporting development and validation of Infectious Disease Dx tests.</title>
        <authorList>
            <person name="Minogue T."/>
            <person name="Wolcott M."/>
            <person name="Wasieloski L."/>
            <person name="Aguilar W."/>
            <person name="Moore D."/>
            <person name="Tallon L."/>
            <person name="Sadzewicz L."/>
            <person name="Ott S."/>
            <person name="Zhao X."/>
            <person name="Nagaraj S."/>
            <person name="Vavikolanu K."/>
            <person name="Aluvathingal J."/>
            <person name="Nadendla S."/>
            <person name="Sichtig H."/>
        </authorList>
    </citation>
    <scope>NUCLEOTIDE SEQUENCE [LARGE SCALE GENOMIC DNA]</scope>
    <source>
        <strain evidence="15">FDAARGOS_390</strain>
    </source>
</reference>
<evidence type="ECO:0008006" key="16">
    <source>
        <dbReference type="Google" id="ProtNLM"/>
    </source>
</evidence>
<dbReference type="SUPFAM" id="SSF90123">
    <property type="entry name" value="ABC transporter transmembrane region"/>
    <property type="match status" value="1"/>
</dbReference>
<evidence type="ECO:0000256" key="1">
    <source>
        <dbReference type="ARBA" id="ARBA00004651"/>
    </source>
</evidence>
<evidence type="ECO:0000259" key="12">
    <source>
        <dbReference type="PROSITE" id="PS50929"/>
    </source>
</evidence>
<dbReference type="GO" id="GO:0008233">
    <property type="term" value="F:peptidase activity"/>
    <property type="evidence" value="ECO:0007669"/>
    <property type="project" value="InterPro"/>
</dbReference>
<evidence type="ECO:0000256" key="7">
    <source>
        <dbReference type="ARBA" id="ARBA00022989"/>
    </source>
</evidence>
<dbReference type="InterPro" id="IPR005074">
    <property type="entry name" value="Peptidase_C39"/>
</dbReference>
<evidence type="ECO:0000313" key="15">
    <source>
        <dbReference type="Proteomes" id="UP000220629"/>
    </source>
</evidence>
<dbReference type="SUPFAM" id="SSF52540">
    <property type="entry name" value="P-loop containing nucleoside triphosphate hydrolases"/>
    <property type="match status" value="1"/>
</dbReference>
<name>A0A2A7S287_BURGA</name>
<dbReference type="GO" id="GO:0006508">
    <property type="term" value="P:proteolysis"/>
    <property type="evidence" value="ECO:0007669"/>
    <property type="project" value="InterPro"/>
</dbReference>
<keyword evidence="4 10" id="KW-0812">Transmembrane</keyword>
<evidence type="ECO:0000313" key="14">
    <source>
        <dbReference type="EMBL" id="PEH37767.1"/>
    </source>
</evidence>
<comment type="subcellular location">
    <subcellularLocation>
        <location evidence="1">Cell membrane</location>
        <topology evidence="1">Multi-pass membrane protein</topology>
    </subcellularLocation>
</comment>